<gene>
    <name evidence="2" type="ORF">AVDCRST_MAG40-692</name>
</gene>
<accession>A0A6J4KIR1</accession>
<dbReference type="EC" id="3.2.1.51" evidence="2"/>
<evidence type="ECO:0000313" key="2">
    <source>
        <dbReference type="EMBL" id="CAA9306264.1"/>
    </source>
</evidence>
<reference evidence="2" key="1">
    <citation type="submission" date="2020-02" db="EMBL/GenBank/DDBJ databases">
        <authorList>
            <person name="Meier V. D."/>
        </authorList>
    </citation>
    <scope>NUCLEOTIDE SEQUENCE</scope>
    <source>
        <strain evidence="2">AVDCRST_MAG40</strain>
    </source>
</reference>
<protein>
    <submittedName>
        <fullName evidence="2">GH29</fullName>
        <ecNumber evidence="2">3.2.1.51</ecNumber>
    </submittedName>
</protein>
<proteinExistence type="predicted"/>
<feature type="compositionally biased region" description="Basic and acidic residues" evidence="1">
    <location>
        <begin position="433"/>
        <end position="442"/>
    </location>
</feature>
<feature type="compositionally biased region" description="Basic residues" evidence="1">
    <location>
        <begin position="176"/>
        <end position="187"/>
    </location>
</feature>
<feature type="compositionally biased region" description="Low complexity" evidence="1">
    <location>
        <begin position="165"/>
        <end position="175"/>
    </location>
</feature>
<feature type="non-terminal residue" evidence="2">
    <location>
        <position position="529"/>
    </location>
</feature>
<feature type="region of interest" description="Disordered" evidence="1">
    <location>
        <begin position="299"/>
        <end position="506"/>
    </location>
</feature>
<dbReference type="AlphaFoldDB" id="A0A6J4KIR1"/>
<evidence type="ECO:0000256" key="1">
    <source>
        <dbReference type="SAM" id="MobiDB-lite"/>
    </source>
</evidence>
<feature type="non-terminal residue" evidence="2">
    <location>
        <position position="1"/>
    </location>
</feature>
<feature type="region of interest" description="Disordered" evidence="1">
    <location>
        <begin position="17"/>
        <end position="59"/>
    </location>
</feature>
<sequence length="529" mass="56714">APLGSCAVRRLRSLGLHPSHRRGDRRRWHPVARPSAGHGARTRRASVRADAAVAPTPRRPGLVQRRQARNLRALGAVLGARVRCCGRAGREGVQTGRAPGCDQAVRVVGVVHEQPLRGVVRELATPSGVPDARLPRHDLRHGRHVRGLPPAVRQRHHAVGPGPDGRALQAGGRALRGAHHQAPRRLRPVAEQDSQSASTRVAGTTRHRGGPEHGRPRRRSSDGALLLGRSRLDVRAGADHQLRVDARLRSPGLCLRAVRGGSGARAHRPVPAERPVERHLVAAGEQSRRAVRRLLQPRPRRGGEQPVHLQRGRVRAARRRGGRPASAALRFHHSRVRGGVEGPPHQVGGDAGDRALVRLQPDRGRGSLPLGRRARRLVRGHREQERQSPAQRRPGGRREHQRGATRAARGTRGVARGERRRHLRYAAVGAGRGDGHRRDGPHLTRALHSERRRGVRGAARHAARAPGNDPDARARRCGSPGAGDAARHRRAARGGTGGGSRAHGDAAGCARAVGGARAPDSAGGGQGAV</sequence>
<organism evidence="2">
    <name type="scientific">uncultured Gemmatimonadaceae bacterium</name>
    <dbReference type="NCBI Taxonomy" id="246130"/>
    <lineage>
        <taxon>Bacteria</taxon>
        <taxon>Pseudomonadati</taxon>
        <taxon>Gemmatimonadota</taxon>
        <taxon>Gemmatimonadia</taxon>
        <taxon>Gemmatimonadales</taxon>
        <taxon>Gemmatimonadaceae</taxon>
        <taxon>environmental samples</taxon>
    </lineage>
</organism>
<feature type="region of interest" description="Disordered" evidence="1">
    <location>
        <begin position="149"/>
        <end position="226"/>
    </location>
</feature>
<keyword evidence="2" id="KW-0378">Hydrolase</keyword>
<keyword evidence="2" id="KW-0326">Glycosidase</keyword>
<dbReference type="GO" id="GO:0004560">
    <property type="term" value="F:alpha-L-fucosidase activity"/>
    <property type="evidence" value="ECO:0007669"/>
    <property type="project" value="UniProtKB-EC"/>
</dbReference>
<feature type="compositionally biased region" description="Basic residues" evidence="1">
    <location>
        <begin position="450"/>
        <end position="463"/>
    </location>
</feature>
<feature type="compositionally biased region" description="Basic residues" evidence="1">
    <location>
        <begin position="18"/>
        <end position="30"/>
    </location>
</feature>
<dbReference type="EMBL" id="CADCTX010000199">
    <property type="protein sequence ID" value="CAA9306264.1"/>
    <property type="molecule type" value="Genomic_DNA"/>
</dbReference>
<name>A0A6J4KIR1_9BACT</name>
<feature type="compositionally biased region" description="Low complexity" evidence="1">
    <location>
        <begin position="404"/>
        <end position="414"/>
    </location>
</feature>
<feature type="compositionally biased region" description="Basic residues" evidence="1">
    <location>
        <begin position="310"/>
        <end position="322"/>
    </location>
</feature>
<feature type="compositionally biased region" description="Polar residues" evidence="1">
    <location>
        <begin position="192"/>
        <end position="202"/>
    </location>
</feature>
<feature type="compositionally biased region" description="Basic and acidic residues" evidence="1">
    <location>
        <begin position="351"/>
        <end position="365"/>
    </location>
</feature>